<reference evidence="7" key="1">
    <citation type="submission" date="2022-06" db="EMBL/GenBank/DDBJ databases">
        <title>Gracilimonas sp. CAU 1638 isolated from sea sediment.</title>
        <authorList>
            <person name="Kim W."/>
        </authorList>
    </citation>
    <scope>NUCLEOTIDE SEQUENCE</scope>
    <source>
        <strain evidence="7">CAU 1638</strain>
    </source>
</reference>
<keyword evidence="5" id="KW-0786">Thiamine pyrophosphate</keyword>
<dbReference type="EC" id="1.2.4.4" evidence="3"/>
<dbReference type="Proteomes" id="UP001139125">
    <property type="component" value="Unassembled WGS sequence"/>
</dbReference>
<dbReference type="Pfam" id="PF02779">
    <property type="entry name" value="Transket_pyr"/>
    <property type="match status" value="1"/>
</dbReference>
<evidence type="ECO:0000313" key="7">
    <source>
        <dbReference type="EMBL" id="MCP9292215.1"/>
    </source>
</evidence>
<dbReference type="PANTHER" id="PTHR42980:SF1">
    <property type="entry name" value="2-OXOISOVALERATE DEHYDROGENASE SUBUNIT BETA, MITOCHONDRIAL"/>
    <property type="match status" value="1"/>
</dbReference>
<dbReference type="InterPro" id="IPR001017">
    <property type="entry name" value="DH_E1"/>
</dbReference>
<dbReference type="SUPFAM" id="SSF52922">
    <property type="entry name" value="TK C-terminal domain-like"/>
    <property type="match status" value="1"/>
</dbReference>
<dbReference type="Pfam" id="PF00676">
    <property type="entry name" value="E1_dh"/>
    <property type="match status" value="1"/>
</dbReference>
<dbReference type="SUPFAM" id="SSF52518">
    <property type="entry name" value="Thiamin diphosphate-binding fold (THDP-binding)"/>
    <property type="match status" value="2"/>
</dbReference>
<sequence length="806" mass="90512">MAQVKEKTTKNKFTAAQKKEILADFKLGWVSRHMSLIGRKEVLTGKAKFGIFGDGKEIPQIAMAKVFKNGDFRSGYYRDQTFMLAIGEVTPQQLFAQLYAHADVEADPNSAGRQMNSHFATRLLDKEGNWKDQTKSKNTASDISPTAGQMARLLGLAQASKVYRNEKALKGKEWKKFSNKGNEVAFGTIGDASTSEGVFWETINAAGVLQVPMIMSVWDDGFGISVAKKYQTTKENISEVLKGFQRTKDEDGYEILRVKAWDYQALIETYQKAEEIARKEHVPVLIHVQEVTQPQGHSTSGSHERYKSEERLQWEEEYCCLEKLRQWILDNGIAKSEKLDELEDEAQDEVNEAKNAAWKAFFEPIKQEKSTAIELIDNLKEESGVEKVGEFAKKLKNYPNAIRKDILSAARKSLAVTAGNNSSAREKLAEWVKEYREVNRDRYNSHLYSQTPNSPLKVEEVKPEYPEDPKRVDARLVIRENFDAIFEKYPNTLVFGEDSGKLGDVNKGLEGMQDKYGEIRVSDTGIREATILGQGIGMSIRGLRPIAEIQYLDYLLYCFQGISDDLATLRYRTKGGQAAPLIVRTRGHRLEGIWHSGSPMGMITSGARGVHLCVPRNLTEAAGFYNTLLQGDDPAIIVEPLNGYRLKENMPTNLGEFTTPLGKPEVINEGSDMTVVSYGSTFNIVESIIPQLEDAGISIELIDVRTLMPFDLDHVIGKSLSKTNRLLIVDEDVPGGASAYILHKVLEEQGGYFQLDSEPKCLTAHDHRPAYASDGDYFSKPNAEDIFETIYEIMHKADTERFPAIY</sequence>
<proteinExistence type="predicted"/>
<evidence type="ECO:0000256" key="1">
    <source>
        <dbReference type="ARBA" id="ARBA00001964"/>
    </source>
</evidence>
<dbReference type="RefSeq" id="WP_255135091.1">
    <property type="nucleotide sequence ID" value="NZ_JANDBC010000002.1"/>
</dbReference>
<comment type="caution">
    <text evidence="7">The sequence shown here is derived from an EMBL/GenBank/DDBJ whole genome shotgun (WGS) entry which is preliminary data.</text>
</comment>
<dbReference type="GO" id="GO:0009083">
    <property type="term" value="P:branched-chain amino acid catabolic process"/>
    <property type="evidence" value="ECO:0007669"/>
    <property type="project" value="TreeGrafter"/>
</dbReference>
<feature type="domain" description="Transketolase-like pyrimidine-binding" evidence="6">
    <location>
        <begin position="472"/>
        <end position="646"/>
    </location>
</feature>
<evidence type="ECO:0000256" key="3">
    <source>
        <dbReference type="ARBA" id="ARBA00012277"/>
    </source>
</evidence>
<dbReference type="GO" id="GO:0007584">
    <property type="term" value="P:response to nutrient"/>
    <property type="evidence" value="ECO:0007669"/>
    <property type="project" value="TreeGrafter"/>
</dbReference>
<comment type="cofactor">
    <cofactor evidence="1">
        <name>thiamine diphosphate</name>
        <dbReference type="ChEBI" id="CHEBI:58937"/>
    </cofactor>
</comment>
<keyword evidence="8" id="KW-1185">Reference proteome</keyword>
<dbReference type="InterPro" id="IPR009014">
    <property type="entry name" value="Transketo_C/PFOR_II"/>
</dbReference>
<evidence type="ECO:0000313" key="8">
    <source>
        <dbReference type="Proteomes" id="UP001139125"/>
    </source>
</evidence>
<dbReference type="PANTHER" id="PTHR42980">
    <property type="entry name" value="2-OXOISOVALERATE DEHYDROGENASE SUBUNIT BETA-RELATED"/>
    <property type="match status" value="1"/>
</dbReference>
<evidence type="ECO:0000259" key="6">
    <source>
        <dbReference type="SMART" id="SM00861"/>
    </source>
</evidence>
<dbReference type="EMBL" id="JANDBC010000002">
    <property type="protein sequence ID" value="MCP9292215.1"/>
    <property type="molecule type" value="Genomic_DNA"/>
</dbReference>
<dbReference type="Gene3D" id="3.40.50.970">
    <property type="match status" value="2"/>
</dbReference>
<comment type="function">
    <text evidence="2">E1 component of the 2-oxoglutarate dehydrogenase (OGDH) complex which catalyzes the decarboxylation of 2-oxoglutarate, the first step in the conversion of 2-oxoglutarate to succinyl-CoA and CO(2).</text>
</comment>
<keyword evidence="4" id="KW-0560">Oxidoreductase</keyword>
<dbReference type="GO" id="GO:0003863">
    <property type="term" value="F:branched-chain 2-oxo acid dehydrogenase activity"/>
    <property type="evidence" value="ECO:0007669"/>
    <property type="project" value="UniProtKB-EC"/>
</dbReference>
<organism evidence="7 8">
    <name type="scientific">Gracilimonas sediminicola</name>
    <dbReference type="NCBI Taxonomy" id="2952158"/>
    <lineage>
        <taxon>Bacteria</taxon>
        <taxon>Pseudomonadati</taxon>
        <taxon>Balneolota</taxon>
        <taxon>Balneolia</taxon>
        <taxon>Balneolales</taxon>
        <taxon>Balneolaceae</taxon>
        <taxon>Gracilimonas</taxon>
    </lineage>
</organism>
<dbReference type="InterPro" id="IPR033248">
    <property type="entry name" value="Transketolase_C"/>
</dbReference>
<accession>A0A9X2L4G9</accession>
<gene>
    <name evidence="7" type="ORF">NM125_11575</name>
</gene>
<name>A0A9X2L4G9_9BACT</name>
<dbReference type="CDD" id="cd02000">
    <property type="entry name" value="TPP_E1_PDC_ADC_BCADC"/>
    <property type="match status" value="1"/>
</dbReference>
<dbReference type="Gene3D" id="3.40.50.920">
    <property type="match status" value="1"/>
</dbReference>
<protein>
    <recommendedName>
        <fullName evidence="3">3-methyl-2-oxobutanoate dehydrogenase (2-methylpropanoyl-transferring)</fullName>
        <ecNumber evidence="3">1.2.4.4</ecNumber>
    </recommendedName>
</protein>
<dbReference type="SMART" id="SM00861">
    <property type="entry name" value="Transket_pyr"/>
    <property type="match status" value="1"/>
</dbReference>
<dbReference type="Pfam" id="PF02780">
    <property type="entry name" value="Transketolase_C"/>
    <property type="match status" value="1"/>
</dbReference>
<evidence type="ECO:0000256" key="2">
    <source>
        <dbReference type="ARBA" id="ARBA00003906"/>
    </source>
</evidence>
<dbReference type="InterPro" id="IPR029061">
    <property type="entry name" value="THDP-binding"/>
</dbReference>
<evidence type="ECO:0000256" key="5">
    <source>
        <dbReference type="ARBA" id="ARBA00023052"/>
    </source>
</evidence>
<dbReference type="AlphaFoldDB" id="A0A9X2L4G9"/>
<dbReference type="InterPro" id="IPR005475">
    <property type="entry name" value="Transketolase-like_Pyr-bd"/>
</dbReference>
<evidence type="ECO:0000256" key="4">
    <source>
        <dbReference type="ARBA" id="ARBA00023002"/>
    </source>
</evidence>